<dbReference type="Proteomes" id="UP000183257">
    <property type="component" value="Unassembled WGS sequence"/>
</dbReference>
<dbReference type="Pfam" id="PF13650">
    <property type="entry name" value="Asp_protease_2"/>
    <property type="match status" value="1"/>
</dbReference>
<protein>
    <submittedName>
        <fullName evidence="2">Aspartyl protease</fullName>
    </submittedName>
</protein>
<name>A0A1K1QLG5_9FLAO</name>
<dbReference type="GO" id="GO:0008233">
    <property type="term" value="F:peptidase activity"/>
    <property type="evidence" value="ECO:0007669"/>
    <property type="project" value="UniProtKB-KW"/>
</dbReference>
<dbReference type="SUPFAM" id="SSF50630">
    <property type="entry name" value="Acid proteases"/>
    <property type="match status" value="1"/>
</dbReference>
<gene>
    <name evidence="2" type="ORF">SAMN05660313_02752</name>
</gene>
<evidence type="ECO:0000313" key="3">
    <source>
        <dbReference type="Proteomes" id="UP000183257"/>
    </source>
</evidence>
<evidence type="ECO:0000256" key="1">
    <source>
        <dbReference type="SAM" id="SignalP"/>
    </source>
</evidence>
<dbReference type="Gene3D" id="2.40.70.10">
    <property type="entry name" value="Acid Proteases"/>
    <property type="match status" value="1"/>
</dbReference>
<organism evidence="2 3">
    <name type="scientific">Cellulophaga fucicola</name>
    <dbReference type="NCBI Taxonomy" id="76595"/>
    <lineage>
        <taxon>Bacteria</taxon>
        <taxon>Pseudomonadati</taxon>
        <taxon>Bacteroidota</taxon>
        <taxon>Flavobacteriia</taxon>
        <taxon>Flavobacteriales</taxon>
        <taxon>Flavobacteriaceae</taxon>
        <taxon>Cellulophaga</taxon>
    </lineage>
</organism>
<feature type="signal peptide" evidence="1">
    <location>
        <begin position="1"/>
        <end position="22"/>
    </location>
</feature>
<dbReference type="GO" id="GO:0006508">
    <property type="term" value="P:proteolysis"/>
    <property type="evidence" value="ECO:0007669"/>
    <property type="project" value="UniProtKB-KW"/>
</dbReference>
<accession>A0A1K1QLG5</accession>
<dbReference type="InterPro" id="IPR021109">
    <property type="entry name" value="Peptidase_aspartic_dom_sf"/>
</dbReference>
<dbReference type="CDD" id="cd05483">
    <property type="entry name" value="retropepsin_like_bacteria"/>
    <property type="match status" value="1"/>
</dbReference>
<keyword evidence="3" id="KW-1185">Reference proteome</keyword>
<dbReference type="RefSeq" id="WP_072304380.1">
    <property type="nucleotide sequence ID" value="NZ_FPIY01000004.1"/>
</dbReference>
<evidence type="ECO:0000313" key="2">
    <source>
        <dbReference type="EMBL" id="SFW60540.1"/>
    </source>
</evidence>
<dbReference type="OrthoDB" id="5580718at2"/>
<reference evidence="3" key="1">
    <citation type="submission" date="2016-11" db="EMBL/GenBank/DDBJ databases">
        <authorList>
            <person name="Varghese N."/>
            <person name="Submissions S."/>
        </authorList>
    </citation>
    <scope>NUCLEOTIDE SEQUENCE [LARGE SCALE GENOMIC DNA]</scope>
    <source>
        <strain evidence="3">DSM 24786</strain>
    </source>
</reference>
<keyword evidence="2" id="KW-0378">Hydrolase</keyword>
<dbReference type="PROSITE" id="PS51257">
    <property type="entry name" value="PROKAR_LIPOPROTEIN"/>
    <property type="match status" value="1"/>
</dbReference>
<dbReference type="STRING" id="76595.SAMN05660313_02752"/>
<dbReference type="AlphaFoldDB" id="A0A1K1QLG5"/>
<feature type="chain" id="PRO_5012746787" evidence="1">
    <location>
        <begin position="23"/>
        <end position="314"/>
    </location>
</feature>
<keyword evidence="1" id="KW-0732">Signal</keyword>
<sequence>MNKTRVFIYSIILILISSCATSKAVKYFKEGKTKQENFKVTLPFEIKNGWIIVPVEINNKNYNFLFDTGTPTLVSKELAESLNLKIIDSVNVSDVFNKKQTNQYTRIESIGIGKIDFVETVALINDFNSTPMWSSLNIDGFIGSSLMQHAIWDIDFDKKQIIITDNESKLSLPEKIIENKLFIGYAGIPSIACKINGEKVWNFDVDFGYNGDVVIPFSEFKKQKENGLISNFTESKTSGAIGIYGKQDNARISYTGIVNELEFGNTILKNQKVYSEQYLSRRFGLDFFKNYRVILNWNSKKIKLIENKENTNSE</sequence>
<proteinExistence type="predicted"/>
<dbReference type="InterPro" id="IPR034122">
    <property type="entry name" value="Retropepsin-like_bacterial"/>
</dbReference>
<dbReference type="EMBL" id="FPIY01000004">
    <property type="protein sequence ID" value="SFW60540.1"/>
    <property type="molecule type" value="Genomic_DNA"/>
</dbReference>
<keyword evidence="2" id="KW-0645">Protease</keyword>